<protein>
    <submittedName>
        <fullName evidence="2">Uncharacterized protein</fullName>
    </submittedName>
</protein>
<feature type="region of interest" description="Disordered" evidence="1">
    <location>
        <begin position="321"/>
        <end position="358"/>
    </location>
</feature>
<keyword evidence="3" id="KW-1185">Reference proteome</keyword>
<comment type="caution">
    <text evidence="2">The sequence shown here is derived from an EMBL/GenBank/DDBJ whole genome shotgun (WGS) entry which is preliminary data.</text>
</comment>
<evidence type="ECO:0000256" key="1">
    <source>
        <dbReference type="SAM" id="MobiDB-lite"/>
    </source>
</evidence>
<dbReference type="Gene3D" id="3.90.550.50">
    <property type="match status" value="1"/>
</dbReference>
<dbReference type="Proteomes" id="UP000660262">
    <property type="component" value="Unassembled WGS sequence"/>
</dbReference>
<dbReference type="OrthoDB" id="6135379at2759"/>
<gene>
    <name evidence="2" type="ORF">PPROV_000567600</name>
</gene>
<organism evidence="2 3">
    <name type="scientific">Pycnococcus provasolii</name>
    <dbReference type="NCBI Taxonomy" id="41880"/>
    <lineage>
        <taxon>Eukaryota</taxon>
        <taxon>Viridiplantae</taxon>
        <taxon>Chlorophyta</taxon>
        <taxon>Pseudoscourfieldiophyceae</taxon>
        <taxon>Pseudoscourfieldiales</taxon>
        <taxon>Pycnococcaceae</taxon>
        <taxon>Pycnococcus</taxon>
    </lineage>
</organism>
<evidence type="ECO:0000313" key="3">
    <source>
        <dbReference type="Proteomes" id="UP000660262"/>
    </source>
</evidence>
<dbReference type="EMBL" id="BNJQ01000014">
    <property type="protein sequence ID" value="GHP06932.1"/>
    <property type="molecule type" value="Genomic_DNA"/>
</dbReference>
<sequence>MASAAWLVLKVVFFVVSGLGLGLRPAYAYGGLLPSRDFITDRSSPARSSQQEEEACGGLTASSVAFAIISRRDERIAGRPRVGQHMSRWSAQTLRARKELVIRRVVKELLEVSSIPMSRRMALKSRAASVPVNASDEHEAQTMAALNTWGRRAPLKALMRKSTGSRDSDQMVALSALGALYPNATYYVAVHDDTYVFVRNLLCELGRLAGKDGMQPVFGGLVHCKGRDFMCARGSRVKQALGGWPNGGAGILMSRGLLFRELSDKSPGSRLLDCAQLYSDGDIGGSDVALACCIADQNRRRGSSRRVTLVHVPSLTSGVPGSFECQCGPDDPDDMRDDDEPTVPTRRSRSRRRGNAAGRTWVQPEEILTRNVDRRCTLDLSAMVSSHATFHRVDARLMHTLEALQVGMFGVGARVPAKSVPQLDLGTLARHSAGISK</sequence>
<reference evidence="2" key="1">
    <citation type="submission" date="2020-10" db="EMBL/GenBank/DDBJ databases">
        <title>Unveiling of a novel bifunctional photoreceptor, Dualchrome1, isolated from a cosmopolitan green alga.</title>
        <authorList>
            <person name="Suzuki S."/>
            <person name="Kawachi M."/>
        </authorList>
    </citation>
    <scope>NUCLEOTIDE SEQUENCE</scope>
    <source>
        <strain evidence="2">NIES 2893</strain>
    </source>
</reference>
<proteinExistence type="predicted"/>
<evidence type="ECO:0000313" key="2">
    <source>
        <dbReference type="EMBL" id="GHP06932.1"/>
    </source>
</evidence>
<name>A0A830HJ99_9CHLO</name>
<accession>A0A830HJ99</accession>
<dbReference type="AlphaFoldDB" id="A0A830HJ99"/>
<feature type="compositionally biased region" description="Acidic residues" evidence="1">
    <location>
        <begin position="330"/>
        <end position="341"/>
    </location>
</feature>